<dbReference type="PRINTS" id="PR00381">
    <property type="entry name" value="KINESINLIGHT"/>
</dbReference>
<feature type="repeat" description="TPR" evidence="3">
    <location>
        <begin position="369"/>
        <end position="402"/>
    </location>
</feature>
<evidence type="ECO:0000313" key="6">
    <source>
        <dbReference type="EMBL" id="CAF1589474.1"/>
    </source>
</evidence>
<dbReference type="Gene3D" id="1.25.40.10">
    <property type="entry name" value="Tetratricopeptide repeat domain"/>
    <property type="match status" value="3"/>
</dbReference>
<feature type="repeat" description="TPR" evidence="3">
    <location>
        <begin position="285"/>
        <end position="318"/>
    </location>
</feature>
<dbReference type="OrthoDB" id="7103806at2759"/>
<evidence type="ECO:0000313" key="8">
    <source>
        <dbReference type="EMBL" id="CAF1677902.1"/>
    </source>
</evidence>
<comment type="similarity">
    <text evidence="4">Belongs to the kinesin light chain family.</text>
</comment>
<proteinExistence type="inferred from homology"/>
<keyword evidence="4" id="KW-0505">Motor protein</keyword>
<evidence type="ECO:0000313" key="10">
    <source>
        <dbReference type="Proteomes" id="UP000663877"/>
    </source>
</evidence>
<dbReference type="Proteomes" id="UP000663877">
    <property type="component" value="Unassembled WGS sequence"/>
</dbReference>
<dbReference type="PROSITE" id="PS50005">
    <property type="entry name" value="TPR"/>
    <property type="match status" value="5"/>
</dbReference>
<dbReference type="EMBL" id="CAJNOI010007513">
    <property type="protein sequence ID" value="CAF1589474.1"/>
    <property type="molecule type" value="Genomic_DNA"/>
</dbReference>
<dbReference type="Proteomes" id="UP000663832">
    <property type="component" value="Unassembled WGS sequence"/>
</dbReference>
<keyword evidence="4" id="KW-0206">Cytoskeleton</keyword>
<dbReference type="InterPro" id="IPR019734">
    <property type="entry name" value="TPR_rpt"/>
</dbReference>
<dbReference type="PROSITE" id="PS51996">
    <property type="entry name" value="TR_MART"/>
    <property type="match status" value="1"/>
</dbReference>
<dbReference type="GO" id="GO:0005576">
    <property type="term" value="C:extracellular region"/>
    <property type="evidence" value="ECO:0007669"/>
    <property type="project" value="InterPro"/>
</dbReference>
<dbReference type="EMBL" id="CAJNOI010007511">
    <property type="protein sequence ID" value="CAF1589455.1"/>
    <property type="molecule type" value="Genomic_DNA"/>
</dbReference>
<evidence type="ECO:0000256" key="3">
    <source>
        <dbReference type="PROSITE-ProRule" id="PRU00339"/>
    </source>
</evidence>
<dbReference type="PANTHER" id="PTHR45641">
    <property type="entry name" value="TETRATRICOPEPTIDE REPEAT PROTEIN (AFU_ORTHOLOGUE AFUA_6G03870)"/>
    <property type="match status" value="1"/>
</dbReference>
<evidence type="ECO:0000256" key="1">
    <source>
        <dbReference type="ARBA" id="ARBA00022737"/>
    </source>
</evidence>
<evidence type="ECO:0000313" key="9">
    <source>
        <dbReference type="Proteomes" id="UP000663832"/>
    </source>
</evidence>
<dbReference type="GO" id="GO:0005871">
    <property type="term" value="C:kinesin complex"/>
    <property type="evidence" value="ECO:0007669"/>
    <property type="project" value="UniProtKB-UniRule"/>
</dbReference>
<feature type="non-terminal residue" evidence="6">
    <location>
        <position position="437"/>
    </location>
</feature>
<dbReference type="GO" id="GO:0005874">
    <property type="term" value="C:microtubule"/>
    <property type="evidence" value="ECO:0007669"/>
    <property type="project" value="UniProtKB-UniRule"/>
</dbReference>
<keyword evidence="1" id="KW-0677">Repeat</keyword>
<dbReference type="PROSITE" id="PS50293">
    <property type="entry name" value="TPR_REGION"/>
    <property type="match status" value="4"/>
</dbReference>
<dbReference type="SMART" id="SM00028">
    <property type="entry name" value="TPR"/>
    <property type="match status" value="7"/>
</dbReference>
<dbReference type="PANTHER" id="PTHR45641:SF1">
    <property type="entry name" value="AAA+ ATPASE DOMAIN-CONTAINING PROTEIN"/>
    <property type="match status" value="1"/>
</dbReference>
<dbReference type="EMBL" id="CAJNOM010007954">
    <property type="protein sequence ID" value="CAF1677902.1"/>
    <property type="molecule type" value="Genomic_DNA"/>
</dbReference>
<dbReference type="EMBL" id="CAJNOM010007953">
    <property type="protein sequence ID" value="CAF1677899.1"/>
    <property type="molecule type" value="Genomic_DNA"/>
</dbReference>
<dbReference type="Pfam" id="PF13424">
    <property type="entry name" value="TPR_12"/>
    <property type="match status" value="3"/>
</dbReference>
<accession>A0A816A225</accession>
<comment type="subcellular location">
    <subcellularLocation>
        <location evidence="4">Cytoplasm</location>
        <location evidence="4">Cytoskeleton</location>
    </subcellularLocation>
</comment>
<keyword evidence="2 3" id="KW-0802">TPR repeat</keyword>
<protein>
    <recommendedName>
        <fullName evidence="4">Kinesin light chain</fullName>
    </recommendedName>
</protein>
<dbReference type="InterPro" id="IPR011990">
    <property type="entry name" value="TPR-like_helical_dom_sf"/>
</dbReference>
<gene>
    <name evidence="5" type="ORF">BJG266_LOCUS49492</name>
    <name evidence="6" type="ORF">BJG266_LOCUS49493</name>
    <name evidence="7" type="ORF">QVE165_LOCUS66580</name>
    <name evidence="8" type="ORF">QVE165_LOCUS66581</name>
</gene>
<feature type="repeat" description="TPR" evidence="3">
    <location>
        <begin position="327"/>
        <end position="360"/>
    </location>
</feature>
<comment type="caution">
    <text evidence="6">The sequence shown here is derived from an EMBL/GenBank/DDBJ whole genome shotgun (WGS) entry which is preliminary data.</text>
</comment>
<comment type="subunit">
    <text evidence="4">Oligomeric complex composed of two heavy chains and two light chains.</text>
</comment>
<keyword evidence="4" id="KW-0493">Microtubule</keyword>
<dbReference type="Gene3D" id="3.90.176.10">
    <property type="entry name" value="Toxin ADP-ribosyltransferase, Chain A, domain 1"/>
    <property type="match status" value="1"/>
</dbReference>
<comment type="function">
    <text evidence="4">Kinesin is a microtubule-associated force-producing protein that play a role in organelle transport.</text>
</comment>
<dbReference type="SUPFAM" id="SSF56399">
    <property type="entry name" value="ADP-ribosylation"/>
    <property type="match status" value="1"/>
</dbReference>
<name>A0A816A225_9BILA</name>
<keyword evidence="9" id="KW-1185">Reference proteome</keyword>
<feature type="repeat" description="TPR" evidence="3">
    <location>
        <begin position="411"/>
        <end position="437"/>
    </location>
</feature>
<reference evidence="6" key="1">
    <citation type="submission" date="2021-02" db="EMBL/GenBank/DDBJ databases">
        <authorList>
            <person name="Nowell W R."/>
        </authorList>
    </citation>
    <scope>NUCLEOTIDE SEQUENCE</scope>
</reference>
<evidence type="ECO:0000313" key="5">
    <source>
        <dbReference type="EMBL" id="CAF1589455.1"/>
    </source>
</evidence>
<dbReference type="SUPFAM" id="SSF48452">
    <property type="entry name" value="TPR-like"/>
    <property type="match status" value="2"/>
</dbReference>
<feature type="repeat" description="TPR" evidence="3">
    <location>
        <begin position="243"/>
        <end position="276"/>
    </location>
</feature>
<evidence type="ECO:0000256" key="2">
    <source>
        <dbReference type="ARBA" id="ARBA00022803"/>
    </source>
</evidence>
<organism evidence="6 10">
    <name type="scientific">Adineta steineri</name>
    <dbReference type="NCBI Taxonomy" id="433720"/>
    <lineage>
        <taxon>Eukaryota</taxon>
        <taxon>Metazoa</taxon>
        <taxon>Spiralia</taxon>
        <taxon>Gnathifera</taxon>
        <taxon>Rotifera</taxon>
        <taxon>Eurotatoria</taxon>
        <taxon>Bdelloidea</taxon>
        <taxon>Adinetida</taxon>
        <taxon>Adinetidae</taxon>
        <taxon>Adineta</taxon>
    </lineage>
</organism>
<keyword evidence="4" id="KW-0963">Cytoplasm</keyword>
<evidence type="ECO:0000313" key="7">
    <source>
        <dbReference type="EMBL" id="CAF1677899.1"/>
    </source>
</evidence>
<dbReference type="AlphaFoldDB" id="A0A816A225"/>
<evidence type="ECO:0000256" key="4">
    <source>
        <dbReference type="RuleBase" id="RU367020"/>
    </source>
</evidence>
<sequence>MGFFIHDLHQQIRQLHGQQLPNYCDQLLVVYRGQGLLKTDFDKLKKTKGGLISFNNFLSTSVKPDVSLFFAESASGNIDMVGILFIMTIDPHASSTPFASIKGVSSFETEEEILFSMHTVFRVGAITQMNNNDQLYQVELQLTTNDDEQLRKLTKCISEEVEGETGWERLGRLLVKTGHFDKAEELCKVLLEQTSKEDEEAMCYNYLVSIKYCQGDYERAIEYYEKSHRIWEKTLSDDHPLLVISYNNIGDVYYSMGDYSKAISFFEKALEIREKTLPANHHSFATSYNNIGAVYSSMGDYSKAISFYDKALKIREKTLPNNHPALATSYNNIGDVYDSMREYSKALLLYEKALEIREKTLPNNHPGLANSYNNIGLLYSEMREHSKALSFHDKALEIQEKTHPNNHPDLATSYNNIGGVYYSMGDYSKAMSFFEKA</sequence>